<evidence type="ECO:0000256" key="8">
    <source>
        <dbReference type="ARBA" id="ARBA00022848"/>
    </source>
</evidence>
<accession>C4PAX1</accession>
<dbReference type="InterPro" id="IPR002401">
    <property type="entry name" value="Cyt_P450_E_grp-I"/>
</dbReference>
<evidence type="ECO:0000256" key="9">
    <source>
        <dbReference type="ARBA" id="ARBA00023002"/>
    </source>
</evidence>
<dbReference type="EMBL" id="FJ911556">
    <property type="protein sequence ID" value="ACR19217.1"/>
    <property type="molecule type" value="mRNA"/>
</dbReference>
<evidence type="ECO:0000313" key="17">
    <source>
        <dbReference type="Proteomes" id="UP001652621"/>
    </source>
</evidence>
<dbReference type="VEuPathDB" id="VectorBase:MDOA006462"/>
<dbReference type="GO" id="GO:0005506">
    <property type="term" value="F:iron ion binding"/>
    <property type="evidence" value="ECO:0007669"/>
    <property type="project" value="InterPro"/>
</dbReference>
<reference evidence="18" key="5">
    <citation type="submission" date="2025-04" db="UniProtKB">
        <authorList>
            <consortium name="RefSeq"/>
        </authorList>
    </citation>
    <scope>IDENTIFICATION</scope>
</reference>
<evidence type="ECO:0000256" key="3">
    <source>
        <dbReference type="ARBA" id="ARBA00004406"/>
    </source>
</evidence>
<evidence type="ECO:0000313" key="16">
    <source>
        <dbReference type="EnsemblMetazoa" id="MDOA006462-PB"/>
    </source>
</evidence>
<dbReference type="SMR" id="C4PAX1"/>
<organism evidence="15">
    <name type="scientific">Musca domestica</name>
    <name type="common">House fly</name>
    <dbReference type="NCBI Taxonomy" id="7370"/>
    <lineage>
        <taxon>Eukaryota</taxon>
        <taxon>Metazoa</taxon>
        <taxon>Ecdysozoa</taxon>
        <taxon>Arthropoda</taxon>
        <taxon>Hexapoda</taxon>
        <taxon>Insecta</taxon>
        <taxon>Pterygota</taxon>
        <taxon>Neoptera</taxon>
        <taxon>Endopterygota</taxon>
        <taxon>Diptera</taxon>
        <taxon>Brachycera</taxon>
        <taxon>Muscomorpha</taxon>
        <taxon>Muscoidea</taxon>
        <taxon>Muscidae</taxon>
        <taxon>Musca</taxon>
    </lineage>
</organism>
<reference evidence="16" key="4">
    <citation type="submission" date="2021-01" db="UniProtKB">
        <authorList>
            <consortium name="EnsemblMetazoa"/>
        </authorList>
    </citation>
    <scope>IDENTIFICATION</scope>
    <source>
        <strain evidence="16">Aabys</strain>
    </source>
</reference>
<evidence type="ECO:0000256" key="5">
    <source>
        <dbReference type="ARBA" id="ARBA00022617"/>
    </source>
</evidence>
<dbReference type="InterPro" id="IPR050476">
    <property type="entry name" value="Insect_CytP450_Detox"/>
</dbReference>
<evidence type="ECO:0000256" key="6">
    <source>
        <dbReference type="ARBA" id="ARBA00022723"/>
    </source>
</evidence>
<keyword evidence="12" id="KW-0472">Membrane</keyword>
<dbReference type="PANTHER" id="PTHR24292:SF45">
    <property type="entry name" value="CYTOCHROME P450 6G1-RELATED"/>
    <property type="match status" value="1"/>
</dbReference>
<protein>
    <submittedName>
        <fullName evidence="18">Cytochrome P450 6g1-like</fullName>
    </submittedName>
    <submittedName>
        <fullName evidence="15">Cytochrome P450-6G4</fullName>
    </submittedName>
</protein>
<evidence type="ECO:0000256" key="11">
    <source>
        <dbReference type="ARBA" id="ARBA00023033"/>
    </source>
</evidence>
<dbReference type="OrthoDB" id="2789670at2759"/>
<dbReference type="eggNOG" id="KOG0158">
    <property type="taxonomic scope" value="Eukaryota"/>
</dbReference>
<keyword evidence="9 14" id="KW-0560">Oxidoreductase</keyword>
<evidence type="ECO:0000313" key="15">
    <source>
        <dbReference type="EMBL" id="ACR19217.1"/>
    </source>
</evidence>
<feature type="binding site" description="axial binding residue" evidence="13">
    <location>
        <position position="454"/>
    </location>
    <ligand>
        <name>heme</name>
        <dbReference type="ChEBI" id="CHEBI:30413"/>
    </ligand>
    <ligandPart>
        <name>Fe</name>
        <dbReference type="ChEBI" id="CHEBI:18248"/>
    </ligandPart>
</feature>
<evidence type="ECO:0000256" key="7">
    <source>
        <dbReference type="ARBA" id="ARBA00022824"/>
    </source>
</evidence>
<dbReference type="SUPFAM" id="SSF48264">
    <property type="entry name" value="Cytochrome P450"/>
    <property type="match status" value="1"/>
</dbReference>
<keyword evidence="10 13" id="KW-0408">Iron</keyword>
<dbReference type="InterPro" id="IPR001128">
    <property type="entry name" value="Cyt_P450"/>
</dbReference>
<dbReference type="PROSITE" id="PS00086">
    <property type="entry name" value="CYTOCHROME_P450"/>
    <property type="match status" value="1"/>
</dbReference>
<dbReference type="GO" id="GO:0005789">
    <property type="term" value="C:endoplasmic reticulum membrane"/>
    <property type="evidence" value="ECO:0007669"/>
    <property type="project" value="UniProtKB-SubCell"/>
</dbReference>
<dbReference type="KEGG" id="mde:101898562"/>
<dbReference type="GeneID" id="101898562"/>
<keyword evidence="6 13" id="KW-0479">Metal-binding</keyword>
<dbReference type="GO" id="GO:0020037">
    <property type="term" value="F:heme binding"/>
    <property type="evidence" value="ECO:0007669"/>
    <property type="project" value="InterPro"/>
</dbReference>
<comment type="subcellular location">
    <subcellularLocation>
        <location evidence="3">Endoplasmic reticulum membrane</location>
        <topology evidence="3">Peripheral membrane protein</topology>
    </subcellularLocation>
    <subcellularLocation>
        <location evidence="2">Microsome membrane</location>
        <topology evidence="2">Peripheral membrane protein</topology>
    </subcellularLocation>
</comment>
<reference evidence="18" key="3">
    <citation type="journal article" date="2015" name="G3 (Bethesda)">
        <title>Transcriptomic Analysis of Musca domestica to Reveal Key Genes of the Prophenoloxidase-Activating System.</title>
        <authorList>
            <person name="Li D."/>
            <person name="Liang Y."/>
            <person name="Wang X."/>
            <person name="Wang L."/>
            <person name="Qi M."/>
            <person name="Yu Y."/>
            <person name="Luan Y."/>
        </authorList>
    </citation>
    <scope>NUCLEOTIDE SEQUENCE</scope>
</reference>
<evidence type="ECO:0000313" key="18">
    <source>
        <dbReference type="RefSeq" id="NP_001273811.1"/>
    </source>
</evidence>
<dbReference type="GO" id="GO:0046680">
    <property type="term" value="P:response to DDT"/>
    <property type="evidence" value="ECO:0007669"/>
    <property type="project" value="TreeGrafter"/>
</dbReference>
<comment type="cofactor">
    <cofactor evidence="1 13">
        <name>heme</name>
        <dbReference type="ChEBI" id="CHEBI:30413"/>
    </cofactor>
</comment>
<sequence length="519" mass="59839">MIASSVLLAITFLLSALYFWCRQTYRYWQRNGIPYSKPTMFIGNTKEAFSLKTSFGLHLSNIYNEPKVRDEPVVGIYIFNQPGLVVRDPELIKSVLIKDFHLFTNRYGQCDPHGDVLGNNNMFFARNAYWKELRTKISPVFTSGKVKQMYPLMLEVASQLENYLSQKGDHFTTEVKEICALFTTDLISTIAFGINANSIKNPDGEFRSQCRKFFLFTLPRAIDFSVAFFLPKFVSLLRVKIFPKDFSKFLRSTITHVMTERERTGIPRNDLIDILVALKKEAAKNNHSFMQNHDYLVAQAAVFLTAGFETSSSTMAFALFEMSKKPDLQDRLRREICNALLSEKNGTLTYEQINSLEYLNMVVEETLRLYPVLPFLDRQHQKPAGVSKGFTLKPYYDYTLPDGMPIYIPIYALQRDPKYWPNPNEFDPERFTSENKKSQVSMTYMPFGTGPHNCIGSRIGLLQSKLGLVHFLKNHRVETCNKTPTCEQFDPKALLLQFEQGITLNVVRDQLYENARKQN</sequence>
<evidence type="ECO:0000256" key="14">
    <source>
        <dbReference type="RuleBase" id="RU000461"/>
    </source>
</evidence>
<keyword evidence="11 14" id="KW-0503">Monooxygenase</keyword>
<dbReference type="CTD" id="36316"/>
<dbReference type="PANTHER" id="PTHR24292">
    <property type="entry name" value="CYTOCHROME P450"/>
    <property type="match status" value="1"/>
</dbReference>
<dbReference type="RefSeq" id="NP_001273811.1">
    <property type="nucleotide sequence ID" value="NM_001286882.1"/>
</dbReference>
<reference evidence="15" key="2">
    <citation type="journal article" date="2012" name="Pestic. Biochem. Physiol.">
        <title>Multiple cytochrome P450s overexpressed in pyrethroid resistant house flies (Musca domestica).</title>
        <authorList>
            <person name="Gao Q."/>
            <person name="Li M."/>
            <person name="Sheng C."/>
            <person name="Scott J.G."/>
            <person name="Qiu X."/>
        </authorList>
    </citation>
    <scope>NUCLEOTIDE SEQUENCE</scope>
</reference>
<evidence type="ECO:0000256" key="13">
    <source>
        <dbReference type="PIRSR" id="PIRSR602401-1"/>
    </source>
</evidence>
<dbReference type="GO" id="GO:0004497">
    <property type="term" value="F:monooxygenase activity"/>
    <property type="evidence" value="ECO:0007669"/>
    <property type="project" value="UniProtKB-KW"/>
</dbReference>
<evidence type="ECO:0000256" key="1">
    <source>
        <dbReference type="ARBA" id="ARBA00001971"/>
    </source>
</evidence>
<proteinExistence type="evidence at transcript level"/>
<dbReference type="VEuPathDB" id="VectorBase:MDOMA2_019466"/>
<dbReference type="Pfam" id="PF00067">
    <property type="entry name" value="p450"/>
    <property type="match status" value="1"/>
</dbReference>
<dbReference type="InterPro" id="IPR036396">
    <property type="entry name" value="Cyt_P450_sf"/>
</dbReference>
<evidence type="ECO:0000256" key="2">
    <source>
        <dbReference type="ARBA" id="ARBA00004174"/>
    </source>
</evidence>
<dbReference type="PRINTS" id="PR00385">
    <property type="entry name" value="P450"/>
</dbReference>
<dbReference type="Proteomes" id="UP001652621">
    <property type="component" value="Unplaced"/>
</dbReference>
<dbReference type="CDD" id="cd11056">
    <property type="entry name" value="CYP6-like"/>
    <property type="match status" value="1"/>
</dbReference>
<keyword evidence="5 13" id="KW-0349">Heme</keyword>
<dbReference type="EnsemblMetazoa" id="MDOA006462-RB">
    <property type="protein sequence ID" value="MDOA006462-PB"/>
    <property type="gene ID" value="MDOA006462"/>
</dbReference>
<evidence type="ECO:0000256" key="10">
    <source>
        <dbReference type="ARBA" id="ARBA00023004"/>
    </source>
</evidence>
<dbReference type="Gene3D" id="1.10.630.10">
    <property type="entry name" value="Cytochrome P450"/>
    <property type="match status" value="1"/>
</dbReference>
<dbReference type="GO" id="GO:0046701">
    <property type="term" value="P:insecticide catabolic process"/>
    <property type="evidence" value="ECO:0007669"/>
    <property type="project" value="TreeGrafter"/>
</dbReference>
<name>C4PAX1_MUSDO</name>
<gene>
    <name evidence="15 18" type="primary">CYP6G4</name>
    <name evidence="16" type="synonym">101898562</name>
</gene>
<keyword evidence="17" id="KW-1185">Reference proteome</keyword>
<dbReference type="FunFam" id="1.10.630.10:FF:000042">
    <property type="entry name" value="Cytochrome P450"/>
    <property type="match status" value="1"/>
</dbReference>
<dbReference type="PRINTS" id="PR00463">
    <property type="entry name" value="EP450I"/>
</dbReference>
<evidence type="ECO:0000256" key="4">
    <source>
        <dbReference type="ARBA" id="ARBA00010617"/>
    </source>
</evidence>
<dbReference type="GO" id="GO:0016705">
    <property type="term" value="F:oxidoreductase activity, acting on paired donors, with incorporation or reduction of molecular oxygen"/>
    <property type="evidence" value="ECO:0007669"/>
    <property type="project" value="InterPro"/>
</dbReference>
<keyword evidence="8" id="KW-0492">Microsome</keyword>
<dbReference type="InterPro" id="IPR017972">
    <property type="entry name" value="Cyt_P450_CS"/>
</dbReference>
<reference evidence="18" key="1">
    <citation type="journal article" date="2012" name="Mol. Biol. Rep.">
        <title>Transcriptomic analysis of the housefly (Musca domestica) larva using massively parallel pyrosequencing.</title>
        <authorList>
            <person name="Liu F."/>
            <person name="Tang T."/>
            <person name="Sun L."/>
            <person name="Jose Priya T.A."/>
        </authorList>
    </citation>
    <scope>NUCLEOTIDE SEQUENCE</scope>
</reference>
<evidence type="ECO:0000256" key="12">
    <source>
        <dbReference type="ARBA" id="ARBA00023136"/>
    </source>
</evidence>
<keyword evidence="7" id="KW-0256">Endoplasmic reticulum</keyword>
<dbReference type="AlphaFoldDB" id="C4PAX1"/>
<comment type="similarity">
    <text evidence="4 14">Belongs to the cytochrome P450 family.</text>
</comment>